<organism evidence="1 2">
    <name type="scientific">Citrobacter koseri (strain ATCC BAA-895 / CDC 4225-83 / SGSC4696)</name>
    <dbReference type="NCBI Taxonomy" id="290338"/>
    <lineage>
        <taxon>Bacteria</taxon>
        <taxon>Pseudomonadati</taxon>
        <taxon>Pseudomonadota</taxon>
        <taxon>Gammaproteobacteria</taxon>
        <taxon>Enterobacterales</taxon>
        <taxon>Enterobacteriaceae</taxon>
        <taxon>Citrobacter</taxon>
    </lineage>
</organism>
<evidence type="ECO:0000313" key="1">
    <source>
        <dbReference type="EMBL" id="ABV13256.1"/>
    </source>
</evidence>
<dbReference type="STRING" id="290338.CKO_02132"/>
<dbReference type="Proteomes" id="UP000008148">
    <property type="component" value="Chromosome"/>
</dbReference>
<protein>
    <submittedName>
        <fullName evidence="1">Uncharacterized protein</fullName>
    </submittedName>
</protein>
<dbReference type="KEGG" id="cko:CKO_02132"/>
<dbReference type="EMBL" id="CP000822">
    <property type="protein sequence ID" value="ABV13256.1"/>
    <property type="molecule type" value="Genomic_DNA"/>
</dbReference>
<dbReference type="HOGENOM" id="CLU_3097103_0_0_6"/>
<name>A8AIE3_CITK8</name>
<dbReference type="AlphaFoldDB" id="A8AIE3"/>
<keyword evidence="2" id="KW-1185">Reference proteome</keyword>
<gene>
    <name evidence="1" type="ordered locus">CKO_02132</name>
</gene>
<accession>A8AIE3</accession>
<proteinExistence type="predicted"/>
<sequence>MLLLPDYLCATHRSGGFIVRQFNRAHLVCLCLDGVKNSLSDLLYFMSAMII</sequence>
<reference evidence="1 2" key="1">
    <citation type="submission" date="2007-08" db="EMBL/GenBank/DDBJ databases">
        <authorList>
            <consortium name="The Citrobacter koseri Genome Sequencing Project"/>
            <person name="McClelland M."/>
            <person name="Sanderson E.K."/>
            <person name="Porwollik S."/>
            <person name="Spieth J."/>
            <person name="Clifton W.S."/>
            <person name="Latreille P."/>
            <person name="Courtney L."/>
            <person name="Wang C."/>
            <person name="Pepin K."/>
            <person name="Bhonagiri V."/>
            <person name="Nash W."/>
            <person name="Johnson M."/>
            <person name="Thiruvilangam P."/>
            <person name="Wilson R."/>
        </authorList>
    </citation>
    <scope>NUCLEOTIDE SEQUENCE [LARGE SCALE GENOMIC DNA]</scope>
    <source>
        <strain evidence="2">ATCC BAA-895 / CDC 4225-83 / SGSC4696</strain>
    </source>
</reference>
<evidence type="ECO:0000313" key="2">
    <source>
        <dbReference type="Proteomes" id="UP000008148"/>
    </source>
</evidence>